<evidence type="ECO:0000256" key="9">
    <source>
        <dbReference type="SAM" id="Phobius"/>
    </source>
</evidence>
<evidence type="ECO:0000256" key="1">
    <source>
        <dbReference type="ARBA" id="ARBA00004370"/>
    </source>
</evidence>
<evidence type="ECO:0000256" key="3">
    <source>
        <dbReference type="ARBA" id="ARBA00022475"/>
    </source>
</evidence>
<organism evidence="10">
    <name type="scientific">hydrothermal vent metagenome</name>
    <dbReference type="NCBI Taxonomy" id="652676"/>
    <lineage>
        <taxon>unclassified sequences</taxon>
        <taxon>metagenomes</taxon>
        <taxon>ecological metagenomes</taxon>
    </lineage>
</organism>
<dbReference type="GO" id="GO:0006886">
    <property type="term" value="P:intracellular protein transport"/>
    <property type="evidence" value="ECO:0007669"/>
    <property type="project" value="InterPro"/>
</dbReference>
<dbReference type="PRINTS" id="PR01650">
    <property type="entry name" value="SECETRNLCASE"/>
</dbReference>
<keyword evidence="7" id="KW-0811">Translocation</keyword>
<dbReference type="HAMAP" id="MF_00422">
    <property type="entry name" value="SecE"/>
    <property type="match status" value="1"/>
</dbReference>
<name>A0A3B1AKJ2_9ZZZZ</name>
<evidence type="ECO:0000256" key="2">
    <source>
        <dbReference type="ARBA" id="ARBA00022448"/>
    </source>
</evidence>
<dbReference type="PANTHER" id="PTHR33910">
    <property type="entry name" value="PROTEIN TRANSLOCASE SUBUNIT SECE"/>
    <property type="match status" value="1"/>
</dbReference>
<keyword evidence="3" id="KW-1003">Cell membrane</keyword>
<protein>
    <submittedName>
        <fullName evidence="10">Protein translocase subunit SecE</fullName>
    </submittedName>
</protein>
<dbReference type="Gene3D" id="1.20.5.1030">
    <property type="entry name" value="Preprotein translocase secy subunit"/>
    <property type="match status" value="1"/>
</dbReference>
<dbReference type="NCBIfam" id="TIGR00964">
    <property type="entry name" value="secE_bact"/>
    <property type="match status" value="1"/>
</dbReference>
<dbReference type="EMBL" id="UOFV01000298">
    <property type="protein sequence ID" value="VAX02231.1"/>
    <property type="molecule type" value="Genomic_DNA"/>
</dbReference>
<evidence type="ECO:0000313" key="10">
    <source>
        <dbReference type="EMBL" id="VAX02231.1"/>
    </source>
</evidence>
<dbReference type="InterPro" id="IPR038379">
    <property type="entry name" value="SecE_sf"/>
</dbReference>
<evidence type="ECO:0000256" key="5">
    <source>
        <dbReference type="ARBA" id="ARBA00022927"/>
    </source>
</evidence>
<reference evidence="10" key="1">
    <citation type="submission" date="2018-06" db="EMBL/GenBank/DDBJ databases">
        <authorList>
            <person name="Zhirakovskaya E."/>
        </authorList>
    </citation>
    <scope>NUCLEOTIDE SEQUENCE</scope>
</reference>
<dbReference type="GO" id="GO:0006605">
    <property type="term" value="P:protein targeting"/>
    <property type="evidence" value="ECO:0007669"/>
    <property type="project" value="InterPro"/>
</dbReference>
<keyword evidence="6 9" id="KW-1133">Transmembrane helix</keyword>
<dbReference type="PROSITE" id="PS01067">
    <property type="entry name" value="SECE_SEC61G"/>
    <property type="match status" value="1"/>
</dbReference>
<accession>A0A3B1AKJ2</accession>
<gene>
    <name evidence="10" type="ORF">MNBD_GAMMA19-970</name>
</gene>
<evidence type="ECO:0000256" key="4">
    <source>
        <dbReference type="ARBA" id="ARBA00022692"/>
    </source>
</evidence>
<dbReference type="GO" id="GO:0016020">
    <property type="term" value="C:membrane"/>
    <property type="evidence" value="ECO:0007669"/>
    <property type="project" value="UniProtKB-SubCell"/>
</dbReference>
<evidence type="ECO:0000256" key="8">
    <source>
        <dbReference type="ARBA" id="ARBA00023136"/>
    </source>
</evidence>
<dbReference type="NCBIfam" id="NF004371">
    <property type="entry name" value="PRK05740.1-1"/>
    <property type="match status" value="1"/>
</dbReference>
<evidence type="ECO:0000256" key="6">
    <source>
        <dbReference type="ARBA" id="ARBA00022989"/>
    </source>
</evidence>
<dbReference type="PANTHER" id="PTHR33910:SF1">
    <property type="entry name" value="PROTEIN TRANSLOCASE SUBUNIT SECE"/>
    <property type="match status" value="1"/>
</dbReference>
<keyword evidence="4 9" id="KW-0812">Transmembrane</keyword>
<feature type="transmembrane region" description="Helical" evidence="9">
    <location>
        <begin position="83"/>
        <end position="106"/>
    </location>
</feature>
<comment type="subcellular location">
    <subcellularLocation>
        <location evidence="1">Membrane</location>
    </subcellularLocation>
</comment>
<sequence length="111" mass="12439">MDKFLLTVAVLPIAAAIGGFYYFEDYPQWMRVIALLVAVGISGMIALQTALGQTAWAFRRDAIIEVRKVVWPTRKETTQTTMIVLVVVIIMSLLLWALDSILAWVVRALTN</sequence>
<dbReference type="InterPro" id="IPR005807">
    <property type="entry name" value="SecE_bac"/>
</dbReference>
<proteinExistence type="inferred from homology"/>
<dbReference type="AlphaFoldDB" id="A0A3B1AKJ2"/>
<keyword evidence="2" id="KW-0813">Transport</keyword>
<keyword evidence="8 9" id="KW-0472">Membrane</keyword>
<dbReference type="Pfam" id="PF00584">
    <property type="entry name" value="SecE"/>
    <property type="match status" value="1"/>
</dbReference>
<dbReference type="InterPro" id="IPR001901">
    <property type="entry name" value="Translocase_SecE/Sec61-g"/>
</dbReference>
<evidence type="ECO:0000256" key="7">
    <source>
        <dbReference type="ARBA" id="ARBA00023010"/>
    </source>
</evidence>
<dbReference type="GO" id="GO:0008320">
    <property type="term" value="F:protein transmembrane transporter activity"/>
    <property type="evidence" value="ECO:0007669"/>
    <property type="project" value="InterPro"/>
</dbReference>
<keyword evidence="5" id="KW-0653">Protein transport</keyword>
<dbReference type="GO" id="GO:0009306">
    <property type="term" value="P:protein secretion"/>
    <property type="evidence" value="ECO:0007669"/>
    <property type="project" value="InterPro"/>
</dbReference>
<feature type="transmembrane region" description="Helical" evidence="9">
    <location>
        <begin position="32"/>
        <end position="58"/>
    </location>
</feature>